<dbReference type="Gene3D" id="3.30.70.100">
    <property type="match status" value="2"/>
</dbReference>
<gene>
    <name evidence="1" type="ORF">PYCCODRAFT_1440928</name>
</gene>
<evidence type="ECO:0008006" key="3">
    <source>
        <dbReference type="Google" id="ProtNLM"/>
    </source>
</evidence>
<sequence length="209" mass="23269">MSIPTIEVVWKRATDAFCANPKDAELVKPAFDILSAQKGQLQKYFGIQHEDQATAYAVIAWQELEDHLRLMNDKETYPRLGEATKTFFDPSASQSMVHVRPLSEPFKAFEAPVTEIAWFTLKDGQSKNDLEQRVDALMKAILAGGPSNGVVSGAWGPTVEKDSLIGLFLGWQSVEAHWEAVKDKTISDMIAQIQTIASVDLIHIPLTKW</sequence>
<protein>
    <recommendedName>
        <fullName evidence="3">ABM domain-containing protein</fullName>
    </recommendedName>
</protein>
<name>A0A1Y2I638_TRAC3</name>
<evidence type="ECO:0000313" key="1">
    <source>
        <dbReference type="EMBL" id="OSC96598.1"/>
    </source>
</evidence>
<reference evidence="1 2" key="1">
    <citation type="journal article" date="2015" name="Biotechnol. Biofuels">
        <title>Enhanced degradation of softwood versus hardwood by the white-rot fungus Pycnoporus coccineus.</title>
        <authorList>
            <person name="Couturier M."/>
            <person name="Navarro D."/>
            <person name="Chevret D."/>
            <person name="Henrissat B."/>
            <person name="Piumi F."/>
            <person name="Ruiz-Duenas F.J."/>
            <person name="Martinez A.T."/>
            <person name="Grigoriev I.V."/>
            <person name="Riley R."/>
            <person name="Lipzen A."/>
            <person name="Berrin J.G."/>
            <person name="Master E.R."/>
            <person name="Rosso M.N."/>
        </authorList>
    </citation>
    <scope>NUCLEOTIDE SEQUENCE [LARGE SCALE GENOMIC DNA]</scope>
    <source>
        <strain evidence="1 2">BRFM310</strain>
    </source>
</reference>
<dbReference type="STRING" id="1353009.A0A1Y2I638"/>
<keyword evidence="2" id="KW-1185">Reference proteome</keyword>
<organism evidence="1 2">
    <name type="scientific">Trametes coccinea (strain BRFM310)</name>
    <name type="common">Pycnoporus coccineus</name>
    <dbReference type="NCBI Taxonomy" id="1353009"/>
    <lineage>
        <taxon>Eukaryota</taxon>
        <taxon>Fungi</taxon>
        <taxon>Dikarya</taxon>
        <taxon>Basidiomycota</taxon>
        <taxon>Agaricomycotina</taxon>
        <taxon>Agaricomycetes</taxon>
        <taxon>Polyporales</taxon>
        <taxon>Polyporaceae</taxon>
        <taxon>Trametes</taxon>
    </lineage>
</organism>
<dbReference type="EMBL" id="KZ084173">
    <property type="protein sequence ID" value="OSC96598.1"/>
    <property type="molecule type" value="Genomic_DNA"/>
</dbReference>
<accession>A0A1Y2I638</accession>
<proteinExistence type="predicted"/>
<dbReference type="AlphaFoldDB" id="A0A1Y2I638"/>
<dbReference type="OrthoDB" id="3830579at2759"/>
<dbReference type="Proteomes" id="UP000193067">
    <property type="component" value="Unassembled WGS sequence"/>
</dbReference>
<evidence type="ECO:0000313" key="2">
    <source>
        <dbReference type="Proteomes" id="UP000193067"/>
    </source>
</evidence>